<keyword evidence="1" id="KW-0812">Transmembrane</keyword>
<organism evidence="2 3">
    <name type="scientific">Erythrobacter litoralis (strain HTCC2594)</name>
    <dbReference type="NCBI Taxonomy" id="314225"/>
    <lineage>
        <taxon>Bacteria</taxon>
        <taxon>Pseudomonadati</taxon>
        <taxon>Pseudomonadota</taxon>
        <taxon>Alphaproteobacteria</taxon>
        <taxon>Sphingomonadales</taxon>
        <taxon>Erythrobacteraceae</taxon>
        <taxon>Erythrobacter/Porphyrobacter group</taxon>
        <taxon>Erythrobacter</taxon>
    </lineage>
</organism>
<feature type="transmembrane region" description="Helical" evidence="1">
    <location>
        <begin position="43"/>
        <end position="62"/>
    </location>
</feature>
<keyword evidence="3" id="KW-1185">Reference proteome</keyword>
<dbReference type="Proteomes" id="UP000008808">
    <property type="component" value="Chromosome"/>
</dbReference>
<evidence type="ECO:0000313" key="2">
    <source>
        <dbReference type="EMBL" id="ABC62651.1"/>
    </source>
</evidence>
<dbReference type="STRING" id="314225.ELI_02795"/>
<dbReference type="RefSeq" id="WP_011413527.1">
    <property type="nucleotide sequence ID" value="NC_007722.1"/>
</dbReference>
<dbReference type="EMBL" id="CP000157">
    <property type="protein sequence ID" value="ABC62651.1"/>
    <property type="molecule type" value="Genomic_DNA"/>
</dbReference>
<dbReference type="HOGENOM" id="CLU_1765231_0_0_5"/>
<feature type="transmembrane region" description="Helical" evidence="1">
    <location>
        <begin position="68"/>
        <end position="89"/>
    </location>
</feature>
<evidence type="ECO:0000256" key="1">
    <source>
        <dbReference type="SAM" id="Phobius"/>
    </source>
</evidence>
<accession>Q2NCE0</accession>
<keyword evidence="1" id="KW-0472">Membrane</keyword>
<proteinExistence type="predicted"/>
<feature type="transmembrane region" description="Helical" evidence="1">
    <location>
        <begin position="126"/>
        <end position="146"/>
    </location>
</feature>
<keyword evidence="1" id="KW-1133">Transmembrane helix</keyword>
<dbReference type="KEGG" id="eli:ELI_02795"/>
<sequence>MSELLTRDLIADKAIIYDTHPVDPRTNAPRGFFDQTFELPARLFAASLALFVAFLAVMTVGFGNPELILPMAIFGIFFAGFYGIPVLFVRQAPNESNTGQSWREFKAQGVQTLTGRLPASEAAIQMLILPVLILAWGIACVTIAALV</sequence>
<protein>
    <submittedName>
        <fullName evidence="2">Uncharacterized protein</fullName>
    </submittedName>
</protein>
<evidence type="ECO:0000313" key="3">
    <source>
        <dbReference type="Proteomes" id="UP000008808"/>
    </source>
</evidence>
<name>Q2NCE0_ERYLH</name>
<gene>
    <name evidence="2" type="ordered locus">ELI_02795</name>
</gene>
<dbReference type="OrthoDB" id="7391283at2"/>
<reference evidence="3" key="1">
    <citation type="journal article" date="2009" name="J. Bacteriol.">
        <title>Complete genome sequence of Erythrobacter litoralis HTCC2594.</title>
        <authorList>
            <person name="Oh H.M."/>
            <person name="Giovannoni S.J."/>
            <person name="Ferriera S."/>
            <person name="Johnson J."/>
            <person name="Cho J.C."/>
        </authorList>
    </citation>
    <scope>NUCLEOTIDE SEQUENCE [LARGE SCALE GENOMIC DNA]</scope>
    <source>
        <strain evidence="3">HTCC2594</strain>
    </source>
</reference>
<dbReference type="AlphaFoldDB" id="Q2NCE0"/>